<name>A0A5B8FH70_9RHOB</name>
<dbReference type="GO" id="GO:0003700">
    <property type="term" value="F:DNA-binding transcription factor activity"/>
    <property type="evidence" value="ECO:0007669"/>
    <property type="project" value="TreeGrafter"/>
</dbReference>
<dbReference type="Pfam" id="PF01381">
    <property type="entry name" value="HTH_3"/>
    <property type="match status" value="1"/>
</dbReference>
<dbReference type="GO" id="GO:0005829">
    <property type="term" value="C:cytosol"/>
    <property type="evidence" value="ECO:0007669"/>
    <property type="project" value="TreeGrafter"/>
</dbReference>
<dbReference type="SUPFAM" id="SSF47413">
    <property type="entry name" value="lambda repressor-like DNA-binding domains"/>
    <property type="match status" value="1"/>
</dbReference>
<dbReference type="InterPro" id="IPR001387">
    <property type="entry name" value="Cro/C1-type_HTH"/>
</dbReference>
<evidence type="ECO:0000313" key="6">
    <source>
        <dbReference type="Proteomes" id="UP000305888"/>
    </source>
</evidence>
<keyword evidence="6" id="KW-1185">Reference proteome</keyword>
<dbReference type="GO" id="GO:0003677">
    <property type="term" value="F:DNA binding"/>
    <property type="evidence" value="ECO:0007669"/>
    <property type="project" value="UniProtKB-KW"/>
</dbReference>
<feature type="domain" description="HTH cro/C1-type" evidence="4">
    <location>
        <begin position="10"/>
        <end position="64"/>
    </location>
</feature>
<evidence type="ECO:0000256" key="3">
    <source>
        <dbReference type="ARBA" id="ARBA00023163"/>
    </source>
</evidence>
<dbReference type="PROSITE" id="PS50943">
    <property type="entry name" value="HTH_CROC1"/>
    <property type="match status" value="1"/>
</dbReference>
<keyword evidence="3" id="KW-0804">Transcription</keyword>
<dbReference type="Pfam" id="PF09856">
    <property type="entry name" value="ScfRs"/>
    <property type="match status" value="1"/>
</dbReference>
<dbReference type="InterPro" id="IPR050807">
    <property type="entry name" value="TransReg_Diox_bact_type"/>
</dbReference>
<reference evidence="5 6" key="1">
    <citation type="submission" date="2019-06" db="EMBL/GenBank/DDBJ databases">
        <title>Genome sequence of Rhodobacteraceae bacterium D4M1.</title>
        <authorList>
            <person name="Cao J."/>
        </authorList>
    </citation>
    <scope>NUCLEOTIDE SEQUENCE [LARGE SCALE GENOMIC DNA]</scope>
    <source>
        <strain evidence="5 6">D4M1</strain>
    </source>
</reference>
<evidence type="ECO:0000259" key="4">
    <source>
        <dbReference type="PROSITE" id="PS50943"/>
    </source>
</evidence>
<accession>A0A5B8FH70</accession>
<evidence type="ECO:0000256" key="2">
    <source>
        <dbReference type="ARBA" id="ARBA00023125"/>
    </source>
</evidence>
<organism evidence="5 6">
    <name type="scientific">Paroceanicella profunda</name>
    <dbReference type="NCBI Taxonomy" id="2579971"/>
    <lineage>
        <taxon>Bacteria</taxon>
        <taxon>Pseudomonadati</taxon>
        <taxon>Pseudomonadota</taxon>
        <taxon>Alphaproteobacteria</taxon>
        <taxon>Rhodobacterales</taxon>
        <taxon>Paracoccaceae</taxon>
        <taxon>Paroceanicella</taxon>
    </lineage>
</organism>
<evidence type="ECO:0000313" key="5">
    <source>
        <dbReference type="EMBL" id="QDL91847.1"/>
    </source>
</evidence>
<sequence>MPGSLAGLRIRERRLALGLTQVDLAARAGISPSYLNLIEKNRRAVAGRVLLALARALDMPPADFTGAAEQGLLAALQEAATAHGVETARTEDLIGRFPDWARLLAGMLDESQRLRRAVTALSDRLAHDPFLGQSVHEILTNVTAIRSTTDILADPGEMSAAQRGRFHDILAQESARLTEVAQALATYFDSAATATAPAATPEEALDQFLDAHEHQFPALDADPGADLAPLLEHEALGSAPARRLAEAHLARYAADARLLPLAEFAARAAELRHDPLRLAAVFAVPPERVFRRLATLRRDGLEAPPMACLQVSAAGHVLMRRPLPGLPLPRHGRGCPLWPLFDALSHPGEPRAATCALPDGAEYLALALATPLVPPGFGARPVWQGSMLLVPLVLARRADMAAPPGEVPPEPVGPGPGCRMCPRQTCVARAEPSVLS</sequence>
<dbReference type="CDD" id="cd00093">
    <property type="entry name" value="HTH_XRE"/>
    <property type="match status" value="1"/>
</dbReference>
<evidence type="ECO:0000256" key="1">
    <source>
        <dbReference type="ARBA" id="ARBA00023015"/>
    </source>
</evidence>
<dbReference type="Proteomes" id="UP000305888">
    <property type="component" value="Chromosome"/>
</dbReference>
<dbReference type="RefSeq" id="WP_138572100.1">
    <property type="nucleotide sequence ID" value="NZ_CP040818.1"/>
</dbReference>
<dbReference type="InterPro" id="IPR010982">
    <property type="entry name" value="Lambda_DNA-bd_dom_sf"/>
</dbReference>
<dbReference type="InterPro" id="IPR018653">
    <property type="entry name" value="ScfR_C"/>
</dbReference>
<dbReference type="Gene3D" id="1.10.260.40">
    <property type="entry name" value="lambda repressor-like DNA-binding domains"/>
    <property type="match status" value="1"/>
</dbReference>
<dbReference type="OrthoDB" id="7790108at2"/>
<keyword evidence="1" id="KW-0805">Transcription regulation</keyword>
<proteinExistence type="predicted"/>
<protein>
    <submittedName>
        <fullName evidence="5">Helix-turn-helix domain-containing protein</fullName>
    </submittedName>
</protein>
<dbReference type="KEGG" id="ppru:FDP22_08705"/>
<keyword evidence="2" id="KW-0238">DNA-binding</keyword>
<gene>
    <name evidence="5" type="ORF">FDP22_08705</name>
</gene>
<dbReference type="PANTHER" id="PTHR46797">
    <property type="entry name" value="HTH-TYPE TRANSCRIPTIONAL REGULATOR"/>
    <property type="match status" value="1"/>
</dbReference>
<dbReference type="EMBL" id="CP040818">
    <property type="protein sequence ID" value="QDL91847.1"/>
    <property type="molecule type" value="Genomic_DNA"/>
</dbReference>
<dbReference type="PANTHER" id="PTHR46797:SF23">
    <property type="entry name" value="HTH-TYPE TRANSCRIPTIONAL REGULATOR SUTR"/>
    <property type="match status" value="1"/>
</dbReference>
<dbReference type="SMART" id="SM00530">
    <property type="entry name" value="HTH_XRE"/>
    <property type="match status" value="1"/>
</dbReference>
<dbReference type="AlphaFoldDB" id="A0A5B8FH70"/>